<evidence type="ECO:0000313" key="2">
    <source>
        <dbReference type="Proteomes" id="UP001341840"/>
    </source>
</evidence>
<dbReference type="Proteomes" id="UP001341840">
    <property type="component" value="Unassembled WGS sequence"/>
</dbReference>
<evidence type="ECO:0000313" key="1">
    <source>
        <dbReference type="EMBL" id="MED6199465.1"/>
    </source>
</evidence>
<comment type="caution">
    <text evidence="1">The sequence shown here is derived from an EMBL/GenBank/DDBJ whole genome shotgun (WGS) entry which is preliminary data.</text>
</comment>
<proteinExistence type="predicted"/>
<sequence length="117" mass="13552">MLFKWWWRYLDEGQLLRKIIVNYCYDVNEETRIWNHEGTKSNGQWKDIVGISKKNSLIEQLSKEGWRMCVGNGIQDKATWMFGTNGKYSIRSFVLAATGRLLGTPTVNNLFDNSGVD</sequence>
<name>A0ABU6XQ51_9FABA</name>
<protein>
    <submittedName>
        <fullName evidence="1">Uncharacterized protein</fullName>
    </submittedName>
</protein>
<gene>
    <name evidence="1" type="ORF">PIB30_076185</name>
</gene>
<keyword evidence="2" id="KW-1185">Reference proteome</keyword>
<organism evidence="1 2">
    <name type="scientific">Stylosanthes scabra</name>
    <dbReference type="NCBI Taxonomy" id="79078"/>
    <lineage>
        <taxon>Eukaryota</taxon>
        <taxon>Viridiplantae</taxon>
        <taxon>Streptophyta</taxon>
        <taxon>Embryophyta</taxon>
        <taxon>Tracheophyta</taxon>
        <taxon>Spermatophyta</taxon>
        <taxon>Magnoliopsida</taxon>
        <taxon>eudicotyledons</taxon>
        <taxon>Gunneridae</taxon>
        <taxon>Pentapetalae</taxon>
        <taxon>rosids</taxon>
        <taxon>fabids</taxon>
        <taxon>Fabales</taxon>
        <taxon>Fabaceae</taxon>
        <taxon>Papilionoideae</taxon>
        <taxon>50 kb inversion clade</taxon>
        <taxon>dalbergioids sensu lato</taxon>
        <taxon>Dalbergieae</taxon>
        <taxon>Pterocarpus clade</taxon>
        <taxon>Stylosanthes</taxon>
    </lineage>
</organism>
<dbReference type="EMBL" id="JASCZI010212440">
    <property type="protein sequence ID" value="MED6199465.1"/>
    <property type="molecule type" value="Genomic_DNA"/>
</dbReference>
<reference evidence="1 2" key="1">
    <citation type="journal article" date="2023" name="Plants (Basel)">
        <title>Bridging the Gap: Combining Genomics and Transcriptomics Approaches to Understand Stylosanthes scabra, an Orphan Legume from the Brazilian Caatinga.</title>
        <authorList>
            <person name="Ferreira-Neto J.R.C."/>
            <person name="da Silva M.D."/>
            <person name="Binneck E."/>
            <person name="de Melo N.F."/>
            <person name="da Silva R.H."/>
            <person name="de Melo A.L.T.M."/>
            <person name="Pandolfi V."/>
            <person name="Bustamante F.O."/>
            <person name="Brasileiro-Vidal A.C."/>
            <person name="Benko-Iseppon A.M."/>
        </authorList>
    </citation>
    <scope>NUCLEOTIDE SEQUENCE [LARGE SCALE GENOMIC DNA]</scope>
    <source>
        <tissue evidence="1">Leaves</tissue>
    </source>
</reference>
<accession>A0ABU6XQ51</accession>